<keyword evidence="6 8" id="KW-1133">Transmembrane helix</keyword>
<evidence type="ECO:0000256" key="3">
    <source>
        <dbReference type="ARBA" id="ARBA00008321"/>
    </source>
</evidence>
<evidence type="ECO:0000313" key="10">
    <source>
        <dbReference type="Proteomes" id="UP000019375"/>
    </source>
</evidence>
<comment type="pathway">
    <text evidence="2">Glycolipid biosynthesis; glycosylphosphatidylinositol-anchor biosynthesis.</text>
</comment>
<dbReference type="AlphaFoldDB" id="A0A8J2X740"/>
<comment type="subcellular location">
    <subcellularLocation>
        <location evidence="1">Membrane</location>
        <topology evidence="1">Multi-pass membrane protein</topology>
    </subcellularLocation>
</comment>
<dbReference type="EMBL" id="HG316455">
    <property type="protein sequence ID" value="CDF88299.1"/>
    <property type="molecule type" value="Genomic_DNA"/>
</dbReference>
<protein>
    <submittedName>
        <fullName evidence="9">BN860_06810g1_1</fullName>
    </submittedName>
</protein>
<dbReference type="PIRSF" id="PIRSF016104">
    <property type="entry name" value="GPI2"/>
    <property type="match status" value="1"/>
</dbReference>
<feature type="transmembrane region" description="Helical" evidence="8">
    <location>
        <begin position="174"/>
        <end position="200"/>
    </location>
</feature>
<keyword evidence="4" id="KW-0337">GPI-anchor biosynthesis</keyword>
<evidence type="ECO:0000256" key="7">
    <source>
        <dbReference type="ARBA" id="ARBA00023136"/>
    </source>
</evidence>
<keyword evidence="7 8" id="KW-0472">Membrane</keyword>
<evidence type="ECO:0000256" key="2">
    <source>
        <dbReference type="ARBA" id="ARBA00004687"/>
    </source>
</evidence>
<dbReference type="GO" id="GO:0006506">
    <property type="term" value="P:GPI anchor biosynthetic process"/>
    <property type="evidence" value="ECO:0007669"/>
    <property type="project" value="UniProtKB-UniPathway"/>
</dbReference>
<keyword evidence="10" id="KW-1185">Reference proteome</keyword>
<dbReference type="InterPro" id="IPR009450">
    <property type="entry name" value="Plno_GlcNAc_GPI2"/>
</dbReference>
<proteinExistence type="inferred from homology"/>
<feature type="transmembrane region" description="Helical" evidence="8">
    <location>
        <begin position="64"/>
        <end position="83"/>
    </location>
</feature>
<dbReference type="GO" id="GO:0000506">
    <property type="term" value="C:glycosylphosphatidylinositol-N-acetylglucosaminyltransferase (GPI-GnT) complex"/>
    <property type="evidence" value="ECO:0007669"/>
    <property type="project" value="TreeGrafter"/>
</dbReference>
<organism evidence="9 10">
    <name type="scientific">Zygosaccharomyces bailii (strain CLIB 213 / ATCC 58445 / CBS 680 / BCRC 21525 / NBRC 1098 / NCYC 1416 / NRRL Y-2227)</name>
    <dbReference type="NCBI Taxonomy" id="1333698"/>
    <lineage>
        <taxon>Eukaryota</taxon>
        <taxon>Fungi</taxon>
        <taxon>Dikarya</taxon>
        <taxon>Ascomycota</taxon>
        <taxon>Saccharomycotina</taxon>
        <taxon>Saccharomycetes</taxon>
        <taxon>Saccharomycetales</taxon>
        <taxon>Saccharomycetaceae</taxon>
        <taxon>Zygosaccharomyces</taxon>
    </lineage>
</organism>
<feature type="transmembrane region" description="Helical" evidence="8">
    <location>
        <begin position="90"/>
        <end position="107"/>
    </location>
</feature>
<feature type="transmembrane region" description="Helical" evidence="8">
    <location>
        <begin position="239"/>
        <end position="259"/>
    </location>
</feature>
<evidence type="ECO:0000313" key="9">
    <source>
        <dbReference type="EMBL" id="CDF88299.1"/>
    </source>
</evidence>
<evidence type="ECO:0000256" key="6">
    <source>
        <dbReference type="ARBA" id="ARBA00022989"/>
    </source>
</evidence>
<evidence type="ECO:0000256" key="5">
    <source>
        <dbReference type="ARBA" id="ARBA00022692"/>
    </source>
</evidence>
<evidence type="ECO:0000256" key="1">
    <source>
        <dbReference type="ARBA" id="ARBA00004141"/>
    </source>
</evidence>
<dbReference type="Proteomes" id="UP000019375">
    <property type="component" value="Unassembled WGS sequence"/>
</dbReference>
<keyword evidence="5 8" id="KW-0812">Transmembrane</keyword>
<feature type="transmembrane region" description="Helical" evidence="8">
    <location>
        <begin position="113"/>
        <end position="132"/>
    </location>
</feature>
<accession>A0A8J2X740</accession>
<sequence length="282" mass="32457">MKASMNNKSEPWKRRLWIRQDYPDNYTDPEFINYVKKLRYRGKFAKPSPASAASVKQVRTDLVLFYNKLLKTSLVFIVFTFIYHYKIDPMPYAAAMTAFVLYLSWRSTTPHRVVLKSSLVITFAILTLSPVLKSLSKTTASNSIWTLAFWLTLAYVGSMSPNPKSQTSNLSTNLLLAIVTVLASRLDSSTQVFCFLFICIQLNLILPKLIVFNARLFAVVFSVIVFTFVILALGLSYAILAWSLACFYIFVLPQWFVYWQTYYRGYEASLSRVWESQKPILD</sequence>
<name>A0A8J2X740_ZYGB2</name>
<dbReference type="PANTHER" id="PTHR12982">
    <property type="entry name" value="PHOSPHATIDYLINOSITOL GLYCAN, CLASS C"/>
    <property type="match status" value="1"/>
</dbReference>
<gene>
    <name evidence="9" type="ORF">BN860_06810g</name>
</gene>
<reference evidence="10" key="1">
    <citation type="journal article" date="2013" name="Genome Announc.">
        <title>Genome sequence of the food spoilage yeast Zygosaccharomyces bailii CLIB 213(T).</title>
        <authorList>
            <person name="Galeote V."/>
            <person name="Bigey F."/>
            <person name="Devillers H."/>
            <person name="Neuveglise C."/>
            <person name="Dequin S."/>
        </authorList>
    </citation>
    <scope>NUCLEOTIDE SEQUENCE [LARGE SCALE GENOMIC DNA]</scope>
    <source>
        <strain evidence="10">CLIB 213 / ATCC 58445 / CBS 680 / CCRC 21525 / NBRC 1098 / NCYC 1416 / NRRL Y-2227</strain>
    </source>
</reference>
<feature type="transmembrane region" description="Helical" evidence="8">
    <location>
        <begin position="212"/>
        <end position="233"/>
    </location>
</feature>
<dbReference type="UniPathway" id="UPA00196"/>
<dbReference type="PANTHER" id="PTHR12982:SF0">
    <property type="entry name" value="PHOSPHATIDYLINOSITOL N-ACETYLGLUCOSAMINYLTRANSFERASE SUBUNIT C"/>
    <property type="match status" value="1"/>
</dbReference>
<comment type="similarity">
    <text evidence="3">Belongs to the PIGC family.</text>
</comment>
<evidence type="ECO:0000256" key="4">
    <source>
        <dbReference type="ARBA" id="ARBA00022502"/>
    </source>
</evidence>
<dbReference type="Pfam" id="PF06432">
    <property type="entry name" value="GPI2"/>
    <property type="match status" value="1"/>
</dbReference>
<dbReference type="OrthoDB" id="196709at2759"/>
<evidence type="ECO:0000256" key="8">
    <source>
        <dbReference type="SAM" id="Phobius"/>
    </source>
</evidence>